<feature type="transmembrane region" description="Helical" evidence="8">
    <location>
        <begin position="220"/>
        <end position="241"/>
    </location>
</feature>
<organism evidence="9 10">
    <name type="scientific">Shouchella lonarensis</name>
    <dbReference type="NCBI Taxonomy" id="1464122"/>
    <lineage>
        <taxon>Bacteria</taxon>
        <taxon>Bacillati</taxon>
        <taxon>Bacillota</taxon>
        <taxon>Bacilli</taxon>
        <taxon>Bacillales</taxon>
        <taxon>Bacillaceae</taxon>
        <taxon>Shouchella</taxon>
    </lineage>
</organism>
<evidence type="ECO:0000313" key="10">
    <source>
        <dbReference type="Proteomes" id="UP000242662"/>
    </source>
</evidence>
<dbReference type="GO" id="GO:0016020">
    <property type="term" value="C:membrane"/>
    <property type="evidence" value="ECO:0007669"/>
    <property type="project" value="UniProtKB-SubCell"/>
</dbReference>
<dbReference type="InterPro" id="IPR004761">
    <property type="entry name" value="Spore_GerAB"/>
</dbReference>
<feature type="transmembrane region" description="Helical" evidence="8">
    <location>
        <begin position="336"/>
        <end position="358"/>
    </location>
</feature>
<keyword evidence="7 8" id="KW-0472">Membrane</keyword>
<evidence type="ECO:0000256" key="2">
    <source>
        <dbReference type="ARBA" id="ARBA00007998"/>
    </source>
</evidence>
<proteinExistence type="inferred from homology"/>
<evidence type="ECO:0000256" key="8">
    <source>
        <dbReference type="SAM" id="Phobius"/>
    </source>
</evidence>
<keyword evidence="5 8" id="KW-0812">Transmembrane</keyword>
<feature type="transmembrane region" description="Helical" evidence="8">
    <location>
        <begin position="270"/>
        <end position="295"/>
    </location>
</feature>
<keyword evidence="10" id="KW-1185">Reference proteome</keyword>
<feature type="transmembrane region" description="Helical" evidence="8">
    <location>
        <begin position="42"/>
        <end position="63"/>
    </location>
</feature>
<protein>
    <submittedName>
        <fullName evidence="9">Spore germination protein (Amino acid permease)</fullName>
    </submittedName>
</protein>
<evidence type="ECO:0000256" key="4">
    <source>
        <dbReference type="ARBA" id="ARBA00022544"/>
    </source>
</evidence>
<keyword evidence="6 8" id="KW-1133">Transmembrane helix</keyword>
<name>A0A1G6KPQ2_9BACI</name>
<keyword evidence="3" id="KW-0813">Transport</keyword>
<feature type="transmembrane region" description="Helical" evidence="8">
    <location>
        <begin position="114"/>
        <end position="135"/>
    </location>
</feature>
<feature type="transmembrane region" description="Helical" evidence="8">
    <location>
        <begin position="191"/>
        <end position="208"/>
    </location>
</feature>
<dbReference type="PANTHER" id="PTHR34975:SF2">
    <property type="entry name" value="SPORE GERMINATION PROTEIN A2"/>
    <property type="match status" value="1"/>
</dbReference>
<dbReference type="Gene3D" id="1.20.1740.10">
    <property type="entry name" value="Amino acid/polyamine transporter I"/>
    <property type="match status" value="1"/>
</dbReference>
<comment type="similarity">
    <text evidence="2">Belongs to the amino acid-polyamine-organocation (APC) superfamily. Spore germination protein (SGP) (TC 2.A.3.9) family.</text>
</comment>
<evidence type="ECO:0000256" key="5">
    <source>
        <dbReference type="ARBA" id="ARBA00022692"/>
    </source>
</evidence>
<dbReference type="STRING" id="1464122.SAMN05421737_107107"/>
<evidence type="ECO:0000313" key="9">
    <source>
        <dbReference type="EMBL" id="SDC32954.1"/>
    </source>
</evidence>
<feature type="transmembrane region" description="Helical" evidence="8">
    <location>
        <begin position="12"/>
        <end position="30"/>
    </location>
</feature>
<dbReference type="NCBIfam" id="TIGR00912">
    <property type="entry name" value="2A0309"/>
    <property type="match status" value="1"/>
</dbReference>
<gene>
    <name evidence="9" type="ORF">SAMN05421737_107107</name>
</gene>
<reference evidence="10" key="1">
    <citation type="submission" date="2016-09" db="EMBL/GenBank/DDBJ databases">
        <authorList>
            <person name="Varghese N."/>
            <person name="Submissions S."/>
        </authorList>
    </citation>
    <scope>NUCLEOTIDE SEQUENCE [LARGE SCALE GENOMIC DNA]</scope>
    <source>
        <strain evidence="10">25nlg</strain>
    </source>
</reference>
<feature type="transmembrane region" description="Helical" evidence="8">
    <location>
        <begin position="142"/>
        <end position="165"/>
    </location>
</feature>
<dbReference type="AlphaFoldDB" id="A0A1G6KPQ2"/>
<evidence type="ECO:0000256" key="1">
    <source>
        <dbReference type="ARBA" id="ARBA00004141"/>
    </source>
</evidence>
<dbReference type="GO" id="GO:0009847">
    <property type="term" value="P:spore germination"/>
    <property type="evidence" value="ECO:0007669"/>
    <property type="project" value="InterPro"/>
</dbReference>
<accession>A0A1G6KPQ2</accession>
<feature type="transmembrane region" description="Helical" evidence="8">
    <location>
        <begin position="83"/>
        <end position="108"/>
    </location>
</feature>
<evidence type="ECO:0000256" key="3">
    <source>
        <dbReference type="ARBA" id="ARBA00022448"/>
    </source>
</evidence>
<feature type="transmembrane region" description="Helical" evidence="8">
    <location>
        <begin position="307"/>
        <end position="324"/>
    </location>
</feature>
<dbReference type="EMBL" id="FMYM01000007">
    <property type="protein sequence ID" value="SDC32954.1"/>
    <property type="molecule type" value="Genomic_DNA"/>
</dbReference>
<evidence type="ECO:0000256" key="6">
    <source>
        <dbReference type="ARBA" id="ARBA00022989"/>
    </source>
</evidence>
<sequence>MMESLKQKVKASHVFLLIIHTQIGVGVLSLPYTLSQASGADGWMSLILAGVWIQVLLGTFFLLYRRFPNKNLDQIVQTLLGNWVGNVAKVLFLLFFFLIDVLFIAILVRMLDRWILPETPSVVISLIVLVLSFYLARESLQVILRFLIAVTPVLVLLVTIATYSLKDANIYHLLPIGHQGIGTIFKGSLDAILPLMGFEVILFLNAYITGTVKAKFKMAVWANVFTLMLYLYLTLVCFLYFSPEEIAFLPEPMIYLIKSYTFQIIERTDLVFLSVWVVYIFTSFVMFTFICGDILKSFFKKKKRADRALAVFLLAVLCLAAYVWQIEERIDEYSMYLTYSGYVLLLIPGLLYILSLCMRKRDDIEKTH</sequence>
<evidence type="ECO:0000256" key="7">
    <source>
        <dbReference type="ARBA" id="ARBA00023136"/>
    </source>
</evidence>
<dbReference type="Pfam" id="PF03845">
    <property type="entry name" value="Spore_permease"/>
    <property type="match status" value="1"/>
</dbReference>
<comment type="subcellular location">
    <subcellularLocation>
        <location evidence="1">Membrane</location>
        <topology evidence="1">Multi-pass membrane protein</topology>
    </subcellularLocation>
</comment>
<dbReference type="Proteomes" id="UP000242662">
    <property type="component" value="Unassembled WGS sequence"/>
</dbReference>
<dbReference type="PANTHER" id="PTHR34975">
    <property type="entry name" value="SPORE GERMINATION PROTEIN A2"/>
    <property type="match status" value="1"/>
</dbReference>
<keyword evidence="4" id="KW-0309">Germination</keyword>